<dbReference type="GO" id="GO:0009055">
    <property type="term" value="F:electron transfer activity"/>
    <property type="evidence" value="ECO:0007669"/>
    <property type="project" value="InterPro"/>
</dbReference>
<dbReference type="GO" id="GO:0046872">
    <property type="term" value="F:metal ion binding"/>
    <property type="evidence" value="ECO:0007669"/>
    <property type="project" value="UniProtKB-KW"/>
</dbReference>
<dbReference type="Gene3D" id="1.10.760.10">
    <property type="entry name" value="Cytochrome c-like domain"/>
    <property type="match status" value="1"/>
</dbReference>
<dbReference type="InterPro" id="IPR036909">
    <property type="entry name" value="Cyt_c-like_dom_sf"/>
</dbReference>
<dbReference type="InterPro" id="IPR050597">
    <property type="entry name" value="Cytochrome_c_Oxidase_Subunit"/>
</dbReference>
<keyword evidence="5 6" id="KW-0408">Iron</keyword>
<evidence type="ECO:0000256" key="4">
    <source>
        <dbReference type="ARBA" id="ARBA00022982"/>
    </source>
</evidence>
<keyword evidence="2 6" id="KW-0349">Heme</keyword>
<dbReference type="KEGG" id="rgi:RGI145_13030"/>
<keyword evidence="3 6" id="KW-0479">Metal-binding</keyword>
<dbReference type="SUPFAM" id="SSF46626">
    <property type="entry name" value="Cytochrome c"/>
    <property type="match status" value="1"/>
</dbReference>
<dbReference type="Proteomes" id="UP000185494">
    <property type="component" value="Chromosome 1"/>
</dbReference>
<feature type="chain" id="PRO_5013358352" description="Cytochrome c domain-containing protein" evidence="7">
    <location>
        <begin position="34"/>
        <end position="123"/>
    </location>
</feature>
<gene>
    <name evidence="9" type="ORF">RGI145_13030</name>
</gene>
<dbReference type="STRING" id="257708.RGI145_13030"/>
<keyword evidence="1" id="KW-0813">Transport</keyword>
<evidence type="ECO:0000256" key="3">
    <source>
        <dbReference type="ARBA" id="ARBA00022723"/>
    </source>
</evidence>
<reference evidence="9 10" key="1">
    <citation type="submission" date="2016-05" db="EMBL/GenBank/DDBJ databases">
        <title>Complete Genome and Methylome Analysis of Psychrotrophic Bacterial Isolates from Antarctic Lake Untersee.</title>
        <authorList>
            <person name="Fomenkov A."/>
            <person name="Akimov V.N."/>
            <person name="Vasilyeva L.V."/>
            <person name="Andersen D."/>
            <person name="Vincze T."/>
            <person name="Roberts R.J."/>
        </authorList>
    </citation>
    <scope>NUCLEOTIDE SEQUENCE [LARGE SCALE GENOMIC DNA]</scope>
    <source>
        <strain evidence="9 10">U14-5</strain>
    </source>
</reference>
<evidence type="ECO:0000313" key="9">
    <source>
        <dbReference type="EMBL" id="APT57900.1"/>
    </source>
</evidence>
<evidence type="ECO:0000256" key="7">
    <source>
        <dbReference type="SAM" id="SignalP"/>
    </source>
</evidence>
<protein>
    <recommendedName>
        <fullName evidence="8">Cytochrome c domain-containing protein</fullName>
    </recommendedName>
</protein>
<evidence type="ECO:0000313" key="10">
    <source>
        <dbReference type="Proteomes" id="UP000185494"/>
    </source>
</evidence>
<evidence type="ECO:0000259" key="8">
    <source>
        <dbReference type="PROSITE" id="PS51007"/>
    </source>
</evidence>
<evidence type="ECO:0000256" key="2">
    <source>
        <dbReference type="ARBA" id="ARBA00022617"/>
    </source>
</evidence>
<keyword evidence="4" id="KW-0249">Electron transport</keyword>
<dbReference type="InterPro" id="IPR009056">
    <property type="entry name" value="Cyt_c-like_dom"/>
</dbReference>
<dbReference type="AlphaFoldDB" id="A0A1L7AGQ5"/>
<dbReference type="EMBL" id="CP015583">
    <property type="protein sequence ID" value="APT57900.1"/>
    <property type="molecule type" value="Genomic_DNA"/>
</dbReference>
<organism evidence="9 10">
    <name type="scientific">Roseomonas gilardii</name>
    <dbReference type="NCBI Taxonomy" id="257708"/>
    <lineage>
        <taxon>Bacteria</taxon>
        <taxon>Pseudomonadati</taxon>
        <taxon>Pseudomonadota</taxon>
        <taxon>Alphaproteobacteria</taxon>
        <taxon>Acetobacterales</taxon>
        <taxon>Roseomonadaceae</taxon>
        <taxon>Roseomonas</taxon>
    </lineage>
</organism>
<dbReference type="eggNOG" id="COG2863">
    <property type="taxonomic scope" value="Bacteria"/>
</dbReference>
<keyword evidence="7" id="KW-0732">Signal</keyword>
<accession>A0A1L7AGQ5</accession>
<dbReference type="PROSITE" id="PS51007">
    <property type="entry name" value="CYTC"/>
    <property type="match status" value="1"/>
</dbReference>
<evidence type="ECO:0000256" key="6">
    <source>
        <dbReference type="PROSITE-ProRule" id="PRU00433"/>
    </source>
</evidence>
<dbReference type="GO" id="GO:0020037">
    <property type="term" value="F:heme binding"/>
    <property type="evidence" value="ECO:0007669"/>
    <property type="project" value="InterPro"/>
</dbReference>
<dbReference type="PANTHER" id="PTHR33751:SF9">
    <property type="entry name" value="CYTOCHROME C4"/>
    <property type="match status" value="1"/>
</dbReference>
<evidence type="ECO:0000256" key="1">
    <source>
        <dbReference type="ARBA" id="ARBA00022448"/>
    </source>
</evidence>
<dbReference type="Pfam" id="PF00034">
    <property type="entry name" value="Cytochrom_C"/>
    <property type="match status" value="1"/>
</dbReference>
<sequence length="123" mass="12625">MTGGATTRRLRLLAGLLSLGVLAPGGWTAPAWGAEGDARAGRRLAGGQCAGCHGNDGLAVVPGAPNLAGQVADYLGTQLAAFRSGSRQQEQMNLAARELTDAQIADLAAWYASIRVEVEIPGR</sequence>
<feature type="signal peptide" evidence="7">
    <location>
        <begin position="1"/>
        <end position="33"/>
    </location>
</feature>
<evidence type="ECO:0000256" key="5">
    <source>
        <dbReference type="ARBA" id="ARBA00023004"/>
    </source>
</evidence>
<name>A0A1L7AGQ5_9PROT</name>
<proteinExistence type="predicted"/>
<feature type="domain" description="Cytochrome c" evidence="8">
    <location>
        <begin position="36"/>
        <end position="115"/>
    </location>
</feature>
<dbReference type="PANTHER" id="PTHR33751">
    <property type="entry name" value="CBB3-TYPE CYTOCHROME C OXIDASE SUBUNIT FIXP"/>
    <property type="match status" value="1"/>
</dbReference>
<dbReference type="RefSeq" id="WP_075798712.1">
    <property type="nucleotide sequence ID" value="NZ_CP015583.1"/>
</dbReference>